<feature type="transmembrane region" description="Helical" evidence="3">
    <location>
        <begin position="275"/>
        <end position="293"/>
    </location>
</feature>
<feature type="domain" description="Major facilitator superfamily (MFS) profile" evidence="4">
    <location>
        <begin position="22"/>
        <end position="419"/>
    </location>
</feature>
<feature type="transmembrane region" description="Helical" evidence="3">
    <location>
        <begin position="64"/>
        <end position="86"/>
    </location>
</feature>
<comment type="subcellular location">
    <subcellularLocation>
        <location evidence="1">Membrane</location>
        <topology evidence="1">Multi-pass membrane protein</topology>
    </subcellularLocation>
</comment>
<feature type="transmembrane region" description="Helical" evidence="3">
    <location>
        <begin position="115"/>
        <end position="138"/>
    </location>
</feature>
<dbReference type="Pfam" id="PF07690">
    <property type="entry name" value="MFS_1"/>
    <property type="match status" value="1"/>
</dbReference>
<name>A0A017S5H9_ASPRC</name>
<dbReference type="PANTHER" id="PTHR11360">
    <property type="entry name" value="MONOCARBOXYLATE TRANSPORTER"/>
    <property type="match status" value="1"/>
</dbReference>
<evidence type="ECO:0000256" key="1">
    <source>
        <dbReference type="ARBA" id="ARBA00004141"/>
    </source>
</evidence>
<feature type="transmembrane region" description="Helical" evidence="3">
    <location>
        <begin position="93"/>
        <end position="109"/>
    </location>
</feature>
<feature type="transmembrane region" description="Helical" evidence="3">
    <location>
        <begin position="330"/>
        <end position="348"/>
    </location>
</feature>
<feature type="transmembrane region" description="Helical" evidence="3">
    <location>
        <begin position="243"/>
        <end position="263"/>
    </location>
</feature>
<keyword evidence="3" id="KW-0472">Membrane</keyword>
<feature type="transmembrane region" description="Helical" evidence="3">
    <location>
        <begin position="390"/>
        <end position="412"/>
    </location>
</feature>
<reference evidence="6" key="1">
    <citation type="journal article" date="2014" name="Nat. Commun.">
        <title>Genomic adaptations of the halophilic Dead Sea filamentous fungus Eurotium rubrum.</title>
        <authorList>
            <person name="Kis-Papo T."/>
            <person name="Weig A.R."/>
            <person name="Riley R."/>
            <person name="Persoh D."/>
            <person name="Salamov A."/>
            <person name="Sun H."/>
            <person name="Lipzen A."/>
            <person name="Wasser S.P."/>
            <person name="Rambold G."/>
            <person name="Grigoriev I.V."/>
            <person name="Nevo E."/>
        </authorList>
    </citation>
    <scope>NUCLEOTIDE SEQUENCE [LARGE SCALE GENOMIC DNA]</scope>
    <source>
        <strain evidence="6">CBS 135680</strain>
    </source>
</reference>
<keyword evidence="3" id="KW-0812">Transmembrane</keyword>
<feature type="transmembrane region" description="Helical" evidence="3">
    <location>
        <begin position="182"/>
        <end position="204"/>
    </location>
</feature>
<feature type="transmembrane region" description="Helical" evidence="3">
    <location>
        <begin position="360"/>
        <end position="384"/>
    </location>
</feature>
<gene>
    <name evidence="5" type="ORF">EURHEDRAFT_545592</name>
</gene>
<dbReference type="SUPFAM" id="SSF103473">
    <property type="entry name" value="MFS general substrate transporter"/>
    <property type="match status" value="1"/>
</dbReference>
<feature type="transmembrane region" description="Helical" evidence="3">
    <location>
        <begin position="21"/>
        <end position="44"/>
    </location>
</feature>
<dbReference type="RefSeq" id="XP_040635584.1">
    <property type="nucleotide sequence ID" value="XM_040787452.1"/>
</dbReference>
<dbReference type="PANTHER" id="PTHR11360:SF250">
    <property type="entry name" value="MFS-TYPE TRANSPORTER AFUA_1G00970"/>
    <property type="match status" value="1"/>
</dbReference>
<evidence type="ECO:0000313" key="5">
    <source>
        <dbReference type="EMBL" id="EYE91894.1"/>
    </source>
</evidence>
<dbReference type="GO" id="GO:0022857">
    <property type="term" value="F:transmembrane transporter activity"/>
    <property type="evidence" value="ECO:0007669"/>
    <property type="project" value="InterPro"/>
</dbReference>
<comment type="similarity">
    <text evidence="2">Belongs to the major facilitator superfamily. Monocarboxylate porter (TC 2.A.1.13) family.</text>
</comment>
<dbReference type="Gene3D" id="1.20.1250.20">
    <property type="entry name" value="MFS general substrate transporter like domains"/>
    <property type="match status" value="1"/>
</dbReference>
<protein>
    <submittedName>
        <fullName evidence="5">Putative MFS monocarboxylate transporter</fullName>
    </submittedName>
</protein>
<feature type="transmembrane region" description="Helical" evidence="3">
    <location>
        <begin position="150"/>
        <end position="170"/>
    </location>
</feature>
<dbReference type="GO" id="GO:0016020">
    <property type="term" value="C:membrane"/>
    <property type="evidence" value="ECO:0007669"/>
    <property type="project" value="UniProtKB-SubCell"/>
</dbReference>
<dbReference type="PROSITE" id="PS50850">
    <property type="entry name" value="MFS"/>
    <property type="match status" value="1"/>
</dbReference>
<dbReference type="HOGENOM" id="CLU_001265_1_1_1"/>
<evidence type="ECO:0000259" key="4">
    <source>
        <dbReference type="PROSITE" id="PS50850"/>
    </source>
</evidence>
<sequence>MGAEDNSQIEAQPQPQSEYTLRANLTILGAFTGLFCTVGFLNSFGVFETYYMQYQLANETETTIAWIGALSVFFIFSISVISGPLLDFFGPGLMLYVGSVGTVFAMMMASLCKVLWQFILAQGILLGVSMALLVTPMLALVGQHIKVKRAAAMGIVIAGSSLGGVIWPIVIRELLQKPNIGFPWTMRISGFIMLPLLLISCTCCRPAPAPQPTNEDQTSSTSKEPKKLPKTDFSILKQPKMQLTCLSFFIIYFGMFSPFFFTTSYGVKMGFSDDLSFYTVSIVNGASFFGRILPGIVADKYGKFNSCIVATSFAGIIALCWTKATSVAGLVVWSAAYGFASGGILSLQQACAAQVATSQTLGLAIGAVMGSTSLSAMAGIPIGGQLAGKYGYLALSTYSGVSLLVGAVLLVIARLAQNRRLLAIV</sequence>
<dbReference type="EMBL" id="KK088440">
    <property type="protein sequence ID" value="EYE91894.1"/>
    <property type="molecule type" value="Genomic_DNA"/>
</dbReference>
<evidence type="ECO:0000256" key="3">
    <source>
        <dbReference type="SAM" id="Phobius"/>
    </source>
</evidence>
<organism evidence="5 6">
    <name type="scientific">Aspergillus ruber (strain CBS 135680)</name>
    <dbReference type="NCBI Taxonomy" id="1388766"/>
    <lineage>
        <taxon>Eukaryota</taxon>
        <taxon>Fungi</taxon>
        <taxon>Dikarya</taxon>
        <taxon>Ascomycota</taxon>
        <taxon>Pezizomycotina</taxon>
        <taxon>Eurotiomycetes</taxon>
        <taxon>Eurotiomycetidae</taxon>
        <taxon>Eurotiales</taxon>
        <taxon>Aspergillaceae</taxon>
        <taxon>Aspergillus</taxon>
        <taxon>Aspergillus subgen. Aspergillus</taxon>
    </lineage>
</organism>
<dbReference type="CDD" id="cd17352">
    <property type="entry name" value="MFS_MCT_SLC16"/>
    <property type="match status" value="1"/>
</dbReference>
<dbReference type="OrthoDB" id="6499973at2759"/>
<feature type="transmembrane region" description="Helical" evidence="3">
    <location>
        <begin position="305"/>
        <end position="324"/>
    </location>
</feature>
<keyword evidence="3" id="KW-1133">Transmembrane helix</keyword>
<dbReference type="GeneID" id="63702576"/>
<dbReference type="InterPro" id="IPR020846">
    <property type="entry name" value="MFS_dom"/>
</dbReference>
<proteinExistence type="inferred from homology"/>
<keyword evidence="6" id="KW-1185">Reference proteome</keyword>
<evidence type="ECO:0000256" key="2">
    <source>
        <dbReference type="ARBA" id="ARBA00006727"/>
    </source>
</evidence>
<evidence type="ECO:0000313" key="6">
    <source>
        <dbReference type="Proteomes" id="UP000019804"/>
    </source>
</evidence>
<dbReference type="InterPro" id="IPR036259">
    <property type="entry name" value="MFS_trans_sf"/>
</dbReference>
<dbReference type="InterPro" id="IPR050327">
    <property type="entry name" value="Proton-linked_MCT"/>
</dbReference>
<dbReference type="AlphaFoldDB" id="A0A017S5H9"/>
<dbReference type="Proteomes" id="UP000019804">
    <property type="component" value="Unassembled WGS sequence"/>
</dbReference>
<dbReference type="InterPro" id="IPR011701">
    <property type="entry name" value="MFS"/>
</dbReference>
<accession>A0A017S5H9</accession>